<feature type="transmembrane region" description="Helical" evidence="1">
    <location>
        <begin position="73"/>
        <end position="93"/>
    </location>
</feature>
<protein>
    <recommendedName>
        <fullName evidence="4">Rod shape-determining protein MreD</fullName>
    </recommendedName>
</protein>
<dbReference type="EMBL" id="SODV01000001">
    <property type="protein sequence ID" value="TDX00114.1"/>
    <property type="molecule type" value="Genomic_DNA"/>
</dbReference>
<gene>
    <name evidence="2" type="ORF">EDB95_1131</name>
</gene>
<keyword evidence="1" id="KW-0812">Transmembrane</keyword>
<evidence type="ECO:0000256" key="1">
    <source>
        <dbReference type="SAM" id="Phobius"/>
    </source>
</evidence>
<name>A0A4R8DPT6_9BACT</name>
<sequence>MSDLLKNIGRLLLFVLAQVFVLNQIPPLHSFIIPYIYYLYILWLPFATGRFVLMIAGFACGLTLDYFTKTPGLHAAPCVLIAYFRPFLINILVPQQGAEMNYREPSVKSLGLAPYLTYVLILTLLHHFCVFLLEALQFGGIVYFIGKTLASTVVSMVLVIILELLFPRKQKFITNT</sequence>
<proteinExistence type="predicted"/>
<dbReference type="AlphaFoldDB" id="A0A4R8DPT6"/>
<feature type="transmembrane region" description="Helical" evidence="1">
    <location>
        <begin position="140"/>
        <end position="166"/>
    </location>
</feature>
<feature type="transmembrane region" description="Helical" evidence="1">
    <location>
        <begin position="40"/>
        <end position="61"/>
    </location>
</feature>
<dbReference type="RefSeq" id="WP_133991397.1">
    <property type="nucleotide sequence ID" value="NZ_SODV01000001.1"/>
</dbReference>
<accession>A0A4R8DPT6</accession>
<dbReference type="Proteomes" id="UP000294498">
    <property type="component" value="Unassembled WGS sequence"/>
</dbReference>
<evidence type="ECO:0008006" key="4">
    <source>
        <dbReference type="Google" id="ProtNLM"/>
    </source>
</evidence>
<keyword evidence="3" id="KW-1185">Reference proteome</keyword>
<keyword evidence="1" id="KW-0472">Membrane</keyword>
<evidence type="ECO:0000313" key="3">
    <source>
        <dbReference type="Proteomes" id="UP000294498"/>
    </source>
</evidence>
<feature type="transmembrane region" description="Helical" evidence="1">
    <location>
        <begin position="113"/>
        <end position="133"/>
    </location>
</feature>
<evidence type="ECO:0000313" key="2">
    <source>
        <dbReference type="EMBL" id="TDX00114.1"/>
    </source>
</evidence>
<organism evidence="2 3">
    <name type="scientific">Dinghuibacter silviterrae</name>
    <dbReference type="NCBI Taxonomy" id="1539049"/>
    <lineage>
        <taxon>Bacteria</taxon>
        <taxon>Pseudomonadati</taxon>
        <taxon>Bacteroidota</taxon>
        <taxon>Chitinophagia</taxon>
        <taxon>Chitinophagales</taxon>
        <taxon>Chitinophagaceae</taxon>
        <taxon>Dinghuibacter</taxon>
    </lineage>
</organism>
<keyword evidence="1" id="KW-1133">Transmembrane helix</keyword>
<comment type="caution">
    <text evidence="2">The sequence shown here is derived from an EMBL/GenBank/DDBJ whole genome shotgun (WGS) entry which is preliminary data.</text>
</comment>
<dbReference type="OrthoDB" id="1132160at2"/>
<reference evidence="2 3" key="1">
    <citation type="submission" date="2019-03" db="EMBL/GenBank/DDBJ databases">
        <title>Genomic Encyclopedia of Type Strains, Phase IV (KMG-IV): sequencing the most valuable type-strain genomes for metagenomic binning, comparative biology and taxonomic classification.</title>
        <authorList>
            <person name="Goeker M."/>
        </authorList>
    </citation>
    <scope>NUCLEOTIDE SEQUENCE [LARGE SCALE GENOMIC DNA]</scope>
    <source>
        <strain evidence="2 3">DSM 100059</strain>
    </source>
</reference>